<dbReference type="EMBL" id="MU001499">
    <property type="protein sequence ID" value="KAF2445699.1"/>
    <property type="molecule type" value="Genomic_DNA"/>
</dbReference>
<dbReference type="NCBIfam" id="TIGR01493">
    <property type="entry name" value="HAD-SF-IA-v2"/>
    <property type="match status" value="1"/>
</dbReference>
<dbReference type="Gene3D" id="3.40.50.1000">
    <property type="entry name" value="HAD superfamily/HAD-like"/>
    <property type="match status" value="1"/>
</dbReference>
<dbReference type="OrthoDB" id="40579at2759"/>
<dbReference type="InterPro" id="IPR023214">
    <property type="entry name" value="HAD_sf"/>
</dbReference>
<dbReference type="InterPro" id="IPR051540">
    <property type="entry name" value="S-2-haloacid_dehalogenase"/>
</dbReference>
<accession>A0A9P4UBK8</accession>
<dbReference type="Pfam" id="PF00702">
    <property type="entry name" value="Hydrolase"/>
    <property type="match status" value="1"/>
</dbReference>
<dbReference type="PANTHER" id="PTHR43316">
    <property type="entry name" value="HYDROLASE, HALOACID DELAHOGENASE-RELATED"/>
    <property type="match status" value="1"/>
</dbReference>
<dbReference type="Gene3D" id="1.10.150.240">
    <property type="entry name" value="Putative phosphatase, domain 2"/>
    <property type="match status" value="1"/>
</dbReference>
<dbReference type="PRINTS" id="PR00413">
    <property type="entry name" value="HADHALOGNASE"/>
</dbReference>
<dbReference type="GO" id="GO:0016791">
    <property type="term" value="F:phosphatase activity"/>
    <property type="evidence" value="ECO:0007669"/>
    <property type="project" value="UniProtKB-ARBA"/>
</dbReference>
<protein>
    <submittedName>
        <fullName evidence="3">Haloacid dehalogenase</fullName>
    </submittedName>
</protein>
<evidence type="ECO:0000313" key="3">
    <source>
        <dbReference type="EMBL" id="KAF2445699.1"/>
    </source>
</evidence>
<proteinExistence type="inferred from homology"/>
<dbReference type="SUPFAM" id="SSF56784">
    <property type="entry name" value="HAD-like"/>
    <property type="match status" value="1"/>
</dbReference>
<gene>
    <name evidence="3" type="ORF">P171DRAFT_431093</name>
</gene>
<organism evidence="3 4">
    <name type="scientific">Karstenula rhodostoma CBS 690.94</name>
    <dbReference type="NCBI Taxonomy" id="1392251"/>
    <lineage>
        <taxon>Eukaryota</taxon>
        <taxon>Fungi</taxon>
        <taxon>Dikarya</taxon>
        <taxon>Ascomycota</taxon>
        <taxon>Pezizomycotina</taxon>
        <taxon>Dothideomycetes</taxon>
        <taxon>Pleosporomycetidae</taxon>
        <taxon>Pleosporales</taxon>
        <taxon>Massarineae</taxon>
        <taxon>Didymosphaeriaceae</taxon>
        <taxon>Karstenula</taxon>
    </lineage>
</organism>
<dbReference type="PANTHER" id="PTHR43316:SF3">
    <property type="entry name" value="HALOACID DEHALOGENASE, TYPE II (AFU_ORTHOLOGUE AFUA_2G07750)-RELATED"/>
    <property type="match status" value="1"/>
</dbReference>
<dbReference type="InterPro" id="IPR023198">
    <property type="entry name" value="PGP-like_dom2"/>
</dbReference>
<dbReference type="AlphaFoldDB" id="A0A9P4UBK8"/>
<evidence type="ECO:0000313" key="4">
    <source>
        <dbReference type="Proteomes" id="UP000799764"/>
    </source>
</evidence>
<dbReference type="Proteomes" id="UP000799764">
    <property type="component" value="Unassembled WGS sequence"/>
</dbReference>
<evidence type="ECO:0000256" key="1">
    <source>
        <dbReference type="ARBA" id="ARBA00008106"/>
    </source>
</evidence>
<dbReference type="SFLD" id="SFLDG01129">
    <property type="entry name" value="C1.5:_HAD__Beta-PGM__Phosphata"/>
    <property type="match status" value="1"/>
</dbReference>
<dbReference type="InterPro" id="IPR006439">
    <property type="entry name" value="HAD-SF_hydro_IA"/>
</dbReference>
<dbReference type="GO" id="GO:0019120">
    <property type="term" value="F:hydrolase activity, acting on acid halide bonds, in C-halide compounds"/>
    <property type="evidence" value="ECO:0007669"/>
    <property type="project" value="InterPro"/>
</dbReference>
<evidence type="ECO:0000256" key="2">
    <source>
        <dbReference type="ARBA" id="ARBA00022801"/>
    </source>
</evidence>
<sequence>MSSRTIPLGAPTPLPSLPRIISGVTMALTTPPRALFFDVFGTCVDWRTSVTQALNAQSHAALNSATASLASRVRLKASGMTLAHWADFAQQWRNSYKTFTRKLAADPSVPWKSVDEHHFESLKELLAKWELGGLWSDEEVRALSLVWHRLDPWSDSVQGIALLNRLFWTATLSNGNVSLLSDLKVHSNIPFTHLLSAELFGTYKPSPAVYRGAAEKLGLPVKECVMVAAHLDDLQAAKSHGMQVIYVERPGEEEWSVDEVDKARDAGWVDVWVSLSEGNKGFVTVAEKLGVEPPAGHSRKLSSSA</sequence>
<keyword evidence="4" id="KW-1185">Reference proteome</keyword>
<dbReference type="InterPro" id="IPR036412">
    <property type="entry name" value="HAD-like_sf"/>
</dbReference>
<comment type="similarity">
    <text evidence="1">Belongs to the HAD-like hydrolase superfamily. S-2-haloalkanoic acid dehalogenase family.</text>
</comment>
<dbReference type="InterPro" id="IPR006328">
    <property type="entry name" value="2-HAD"/>
</dbReference>
<dbReference type="SFLD" id="SFLDS00003">
    <property type="entry name" value="Haloacid_Dehalogenase"/>
    <property type="match status" value="1"/>
</dbReference>
<dbReference type="NCBIfam" id="TIGR01428">
    <property type="entry name" value="HAD_type_II"/>
    <property type="match status" value="1"/>
</dbReference>
<keyword evidence="2" id="KW-0378">Hydrolase</keyword>
<name>A0A9P4UBK8_9PLEO</name>
<comment type="caution">
    <text evidence="3">The sequence shown here is derived from an EMBL/GenBank/DDBJ whole genome shotgun (WGS) entry which is preliminary data.</text>
</comment>
<reference evidence="3" key="1">
    <citation type="journal article" date="2020" name="Stud. Mycol.">
        <title>101 Dothideomycetes genomes: a test case for predicting lifestyles and emergence of pathogens.</title>
        <authorList>
            <person name="Haridas S."/>
            <person name="Albert R."/>
            <person name="Binder M."/>
            <person name="Bloem J."/>
            <person name="Labutti K."/>
            <person name="Salamov A."/>
            <person name="Andreopoulos B."/>
            <person name="Baker S."/>
            <person name="Barry K."/>
            <person name="Bills G."/>
            <person name="Bluhm B."/>
            <person name="Cannon C."/>
            <person name="Castanera R."/>
            <person name="Culley D."/>
            <person name="Daum C."/>
            <person name="Ezra D."/>
            <person name="Gonzalez J."/>
            <person name="Henrissat B."/>
            <person name="Kuo A."/>
            <person name="Liang C."/>
            <person name="Lipzen A."/>
            <person name="Lutzoni F."/>
            <person name="Magnuson J."/>
            <person name="Mondo S."/>
            <person name="Nolan M."/>
            <person name="Ohm R."/>
            <person name="Pangilinan J."/>
            <person name="Park H.-J."/>
            <person name="Ramirez L."/>
            <person name="Alfaro M."/>
            <person name="Sun H."/>
            <person name="Tritt A."/>
            <person name="Yoshinaga Y."/>
            <person name="Zwiers L.-H."/>
            <person name="Turgeon B."/>
            <person name="Goodwin S."/>
            <person name="Spatafora J."/>
            <person name="Crous P."/>
            <person name="Grigoriev I."/>
        </authorList>
    </citation>
    <scope>NUCLEOTIDE SEQUENCE</scope>
    <source>
        <strain evidence="3">CBS 690.94</strain>
    </source>
</reference>